<sequence length="456" mass="48610">MRFARFVYAVKNSLWLIPLLCVLVGVLIALGTLWLDVRSGYSLISQTVTGTPSDAQTTLSLFATVAASLTTLVLTVTLVVVQLAMGQFSPRIVAALLSDRFSQLAIGLFAATFVVAVLTIRGIRGSDSGAVPGLSVVVAHALMVASLVVLILFVHRSGQSMRATGLIDLVGDRTRDLITSTFPAPPRALTRADLDADVVAAPEPGNVVRVDRAGLVAAARDARCVLELVPVVGDFVPGGAPLFRVHDEPGSATSVEPPGRRLRALDVARMVVVGPERVHSEDASYGLRKLVDVAERSIAQPFSDPTTTLQALHRLHDLLRQVAARPLPSGVHRDADGVVRLVERTLSWDGYVRLAFDEIRLAGVSSPQVTRRLCAALQDLKRVAPPERQAALDRQVRLLAAGVRRAYDDEEDVAAALTPDNEGIGSGPDVTTAVVLDGRAPDVSRATPTRRSARDS</sequence>
<dbReference type="Pfam" id="PF10011">
    <property type="entry name" value="DUF2254"/>
    <property type="match status" value="1"/>
</dbReference>
<gene>
    <name evidence="3" type="ORF">HGA02_00640</name>
</gene>
<evidence type="ECO:0000256" key="1">
    <source>
        <dbReference type="SAM" id="MobiDB-lite"/>
    </source>
</evidence>
<keyword evidence="2" id="KW-1133">Transmembrane helix</keyword>
<evidence type="ECO:0000313" key="4">
    <source>
        <dbReference type="Proteomes" id="UP000777774"/>
    </source>
</evidence>
<feature type="transmembrane region" description="Helical" evidence="2">
    <location>
        <begin position="61"/>
        <end position="84"/>
    </location>
</feature>
<protein>
    <submittedName>
        <fullName evidence="3">DUF2254 domain-containing protein</fullName>
    </submittedName>
</protein>
<evidence type="ECO:0000256" key="2">
    <source>
        <dbReference type="SAM" id="Phobius"/>
    </source>
</evidence>
<evidence type="ECO:0000313" key="3">
    <source>
        <dbReference type="EMBL" id="NKY38079.1"/>
    </source>
</evidence>
<feature type="region of interest" description="Disordered" evidence="1">
    <location>
        <begin position="417"/>
        <end position="456"/>
    </location>
</feature>
<dbReference type="InterPro" id="IPR018723">
    <property type="entry name" value="DUF2254_membrane"/>
</dbReference>
<dbReference type="EMBL" id="JAAXOY010000002">
    <property type="protein sequence ID" value="NKY38079.1"/>
    <property type="molecule type" value="Genomic_DNA"/>
</dbReference>
<organism evidence="3 4">
    <name type="scientific">Cellulomonas septica</name>
    <dbReference type="NCBI Taxonomy" id="285080"/>
    <lineage>
        <taxon>Bacteria</taxon>
        <taxon>Bacillati</taxon>
        <taxon>Actinomycetota</taxon>
        <taxon>Actinomycetes</taxon>
        <taxon>Micrococcales</taxon>
        <taxon>Cellulomonadaceae</taxon>
        <taxon>Cellulomonas</taxon>
    </lineage>
</organism>
<accession>A0ABX1JUW1</accession>
<feature type="transmembrane region" description="Helical" evidence="2">
    <location>
        <begin position="104"/>
        <end position="123"/>
    </location>
</feature>
<proteinExistence type="predicted"/>
<dbReference type="Proteomes" id="UP000777774">
    <property type="component" value="Unassembled WGS sequence"/>
</dbReference>
<keyword evidence="2" id="KW-0472">Membrane</keyword>
<keyword evidence="4" id="KW-1185">Reference proteome</keyword>
<keyword evidence="2" id="KW-0812">Transmembrane</keyword>
<feature type="transmembrane region" description="Helical" evidence="2">
    <location>
        <begin position="129"/>
        <end position="154"/>
    </location>
</feature>
<dbReference type="RefSeq" id="WP_168676438.1">
    <property type="nucleotide sequence ID" value="NZ_JAAXOY010000002.1"/>
</dbReference>
<comment type="caution">
    <text evidence="3">The sequence shown here is derived from an EMBL/GenBank/DDBJ whole genome shotgun (WGS) entry which is preliminary data.</text>
</comment>
<reference evidence="3 4" key="1">
    <citation type="submission" date="2020-04" db="EMBL/GenBank/DDBJ databases">
        <title>MicrobeNet Type strains.</title>
        <authorList>
            <person name="Nicholson A.C."/>
        </authorList>
    </citation>
    <scope>NUCLEOTIDE SEQUENCE [LARGE SCALE GENOMIC DNA]</scope>
    <source>
        <strain evidence="3 4">ATCC BAA-787</strain>
    </source>
</reference>
<name>A0ABX1JUW1_9CELL</name>
<feature type="transmembrane region" description="Helical" evidence="2">
    <location>
        <begin position="12"/>
        <end position="35"/>
    </location>
</feature>